<keyword evidence="8" id="KW-0131">Cell cycle</keyword>
<dbReference type="GO" id="GO:0051233">
    <property type="term" value="C:spindle midzone"/>
    <property type="evidence" value="ECO:0007669"/>
    <property type="project" value="TreeGrafter"/>
</dbReference>
<feature type="region of interest" description="Disordered" evidence="10">
    <location>
        <begin position="237"/>
        <end position="359"/>
    </location>
</feature>
<feature type="region of interest" description="Disordered" evidence="10">
    <location>
        <begin position="107"/>
        <end position="155"/>
    </location>
</feature>
<evidence type="ECO:0000256" key="3">
    <source>
        <dbReference type="ARBA" id="ARBA00009914"/>
    </source>
</evidence>
<feature type="compositionally biased region" description="Low complexity" evidence="10">
    <location>
        <begin position="245"/>
        <end position="321"/>
    </location>
</feature>
<dbReference type="EMBL" id="JAPDFR010000001">
    <property type="protein sequence ID" value="KAK0392446.1"/>
    <property type="molecule type" value="Genomic_DNA"/>
</dbReference>
<keyword evidence="4" id="KW-0158">Chromosome</keyword>
<comment type="similarity">
    <text evidence="3">Belongs to the borealin family.</text>
</comment>
<keyword evidence="13" id="KW-1185">Reference proteome</keyword>
<evidence type="ECO:0000256" key="7">
    <source>
        <dbReference type="ARBA" id="ARBA00023242"/>
    </source>
</evidence>
<reference evidence="12" key="1">
    <citation type="submission" date="2022-10" db="EMBL/GenBank/DDBJ databases">
        <title>Determination and structural analysis of whole genome sequence of Sarocladium strictum F4-1.</title>
        <authorList>
            <person name="Hu L."/>
            <person name="Jiang Y."/>
        </authorList>
    </citation>
    <scope>NUCLEOTIDE SEQUENCE</scope>
    <source>
        <strain evidence="12">F4-1</strain>
    </source>
</reference>
<evidence type="ECO:0000256" key="8">
    <source>
        <dbReference type="ARBA" id="ARBA00023306"/>
    </source>
</evidence>
<dbReference type="PANTHER" id="PTHR16040:SF7">
    <property type="entry name" value="AUSTRALIN, ISOFORM A-RELATED"/>
    <property type="match status" value="1"/>
</dbReference>
<evidence type="ECO:0000256" key="10">
    <source>
        <dbReference type="SAM" id="MobiDB-lite"/>
    </source>
</evidence>
<dbReference type="GO" id="GO:0032133">
    <property type="term" value="C:chromosome passenger complex"/>
    <property type="evidence" value="ECO:0007669"/>
    <property type="project" value="TreeGrafter"/>
</dbReference>
<feature type="region of interest" description="Disordered" evidence="10">
    <location>
        <begin position="1"/>
        <end position="40"/>
    </location>
</feature>
<dbReference type="GO" id="GO:0000070">
    <property type="term" value="P:mitotic sister chromatid segregation"/>
    <property type="evidence" value="ECO:0007669"/>
    <property type="project" value="TreeGrafter"/>
</dbReference>
<dbReference type="AlphaFoldDB" id="A0AA39LC85"/>
<dbReference type="InterPro" id="IPR018867">
    <property type="entry name" value="Cell_div_borealin"/>
</dbReference>
<dbReference type="InterPro" id="IPR018851">
    <property type="entry name" value="Borealin_N"/>
</dbReference>
<evidence type="ECO:0000313" key="13">
    <source>
        <dbReference type="Proteomes" id="UP001175261"/>
    </source>
</evidence>
<dbReference type="GO" id="GO:0005634">
    <property type="term" value="C:nucleus"/>
    <property type="evidence" value="ECO:0007669"/>
    <property type="project" value="UniProtKB-SubCell"/>
</dbReference>
<feature type="compositionally biased region" description="Polar residues" evidence="10">
    <location>
        <begin position="188"/>
        <end position="197"/>
    </location>
</feature>
<evidence type="ECO:0000256" key="2">
    <source>
        <dbReference type="ARBA" id="ARBA00004584"/>
    </source>
</evidence>
<accession>A0AA39LC85</accession>
<keyword evidence="7" id="KW-0539">Nucleus</keyword>
<evidence type="ECO:0000256" key="1">
    <source>
        <dbReference type="ARBA" id="ARBA00004123"/>
    </source>
</evidence>
<comment type="subcellular location">
    <subcellularLocation>
        <location evidence="2">Chromosome</location>
        <location evidence="2">Centromere</location>
    </subcellularLocation>
    <subcellularLocation>
        <location evidence="1">Nucleus</location>
    </subcellularLocation>
</comment>
<evidence type="ECO:0000259" key="11">
    <source>
        <dbReference type="Pfam" id="PF10444"/>
    </source>
</evidence>
<evidence type="ECO:0000256" key="9">
    <source>
        <dbReference type="ARBA" id="ARBA00023328"/>
    </source>
</evidence>
<keyword evidence="9" id="KW-0137">Centromere</keyword>
<comment type="caution">
    <text evidence="12">The sequence shown here is derived from an EMBL/GenBank/DDBJ whole genome shotgun (WGS) entry which is preliminary data.</text>
</comment>
<feature type="compositionally biased region" description="Low complexity" evidence="10">
    <location>
        <begin position="340"/>
        <end position="352"/>
    </location>
</feature>
<name>A0AA39LC85_SARSR</name>
<evidence type="ECO:0000256" key="4">
    <source>
        <dbReference type="ARBA" id="ARBA00022454"/>
    </source>
</evidence>
<sequence length="359" mass="38239">MAPTRVKKQPSHDAPGASKRPRDATPTTPERSPIKKRKMGITLQRKQTLIQNLQLEITERARRLRAQYNMQAQGLRTRIEIRVNRIPMSLRKMKMSDLLQKCIDQEQAKAAAASRPPPPVPAKDGPVRAGQARTAANTRKVLASGRGQKRLSDELAGDKENEFEYAENAKKRIRAGAAPSSVRPAQVLSPTSSNSRLANRDRPMSPIKSIVRPGSPLKSTGAARSAAATSLLSSMVEKAKNARPTTARKVTTTTTNASTATATGRGRKPAAGATASRPPTRTARRVSATSEASDGSTATTATTVVKKTTGARGAAAASTKKVMSTFRKGTASADTKKTTAKSTTTTPATTGGRVLRKRT</sequence>
<keyword evidence="6" id="KW-0498">Mitosis</keyword>
<keyword evidence="5" id="KW-0132">Cell division</keyword>
<dbReference type="PANTHER" id="PTHR16040">
    <property type="entry name" value="AUSTRALIN, ISOFORM A-RELATED"/>
    <property type="match status" value="1"/>
</dbReference>
<dbReference type="Pfam" id="PF10444">
    <property type="entry name" value="Nbl1_Borealin_N"/>
    <property type="match status" value="1"/>
</dbReference>
<feature type="region of interest" description="Disordered" evidence="10">
    <location>
        <begin position="174"/>
        <end position="224"/>
    </location>
</feature>
<gene>
    <name evidence="12" type="ORF">NLU13_1941</name>
</gene>
<proteinExistence type="inferred from homology"/>
<dbReference type="GO" id="GO:0051301">
    <property type="term" value="P:cell division"/>
    <property type="evidence" value="ECO:0007669"/>
    <property type="project" value="UniProtKB-KW"/>
</dbReference>
<evidence type="ECO:0000313" key="12">
    <source>
        <dbReference type="EMBL" id="KAK0392446.1"/>
    </source>
</evidence>
<protein>
    <recommendedName>
        <fullName evidence="11">Borealin N-terminal domain-containing protein</fullName>
    </recommendedName>
</protein>
<organism evidence="12 13">
    <name type="scientific">Sarocladium strictum</name>
    <name type="common">Black bundle disease fungus</name>
    <name type="synonym">Acremonium strictum</name>
    <dbReference type="NCBI Taxonomy" id="5046"/>
    <lineage>
        <taxon>Eukaryota</taxon>
        <taxon>Fungi</taxon>
        <taxon>Dikarya</taxon>
        <taxon>Ascomycota</taxon>
        <taxon>Pezizomycotina</taxon>
        <taxon>Sordariomycetes</taxon>
        <taxon>Hypocreomycetidae</taxon>
        <taxon>Hypocreales</taxon>
        <taxon>Sarocladiaceae</taxon>
        <taxon>Sarocladium</taxon>
    </lineage>
</organism>
<evidence type="ECO:0000256" key="5">
    <source>
        <dbReference type="ARBA" id="ARBA00022618"/>
    </source>
</evidence>
<dbReference type="Proteomes" id="UP001175261">
    <property type="component" value="Unassembled WGS sequence"/>
</dbReference>
<evidence type="ECO:0000256" key="6">
    <source>
        <dbReference type="ARBA" id="ARBA00022776"/>
    </source>
</evidence>
<dbReference type="GO" id="GO:0000775">
    <property type="term" value="C:chromosome, centromeric region"/>
    <property type="evidence" value="ECO:0007669"/>
    <property type="project" value="UniProtKB-SubCell"/>
</dbReference>
<feature type="domain" description="Borealin N-terminal" evidence="11">
    <location>
        <begin position="46"/>
        <end position="101"/>
    </location>
</feature>